<evidence type="ECO:0000256" key="2">
    <source>
        <dbReference type="SAM" id="MobiDB-lite"/>
    </source>
</evidence>
<proteinExistence type="predicted"/>
<reference evidence="3 4" key="1">
    <citation type="submission" date="2024-04" db="EMBL/GenBank/DDBJ databases">
        <title>Phyllosticta paracitricarpa is synonymous to the EU quarantine fungus P. citricarpa based on phylogenomic analyses.</title>
        <authorList>
            <consortium name="Lawrence Berkeley National Laboratory"/>
            <person name="Van Ingen-Buijs V.A."/>
            <person name="Van Westerhoven A.C."/>
            <person name="Haridas S."/>
            <person name="Skiadas P."/>
            <person name="Martin F."/>
            <person name="Groenewald J.Z."/>
            <person name="Crous P.W."/>
            <person name="Seidl M.F."/>
        </authorList>
    </citation>
    <scope>NUCLEOTIDE SEQUENCE [LARGE SCALE GENOMIC DNA]</scope>
    <source>
        <strain evidence="3 4">CBS 123374</strain>
    </source>
</reference>
<name>A0ABR1Y8Y2_9PEZI</name>
<keyword evidence="4" id="KW-1185">Reference proteome</keyword>
<accession>A0ABR1Y8Y2</accession>
<evidence type="ECO:0000313" key="3">
    <source>
        <dbReference type="EMBL" id="KAK8223093.1"/>
    </source>
</evidence>
<feature type="region of interest" description="Disordered" evidence="2">
    <location>
        <begin position="47"/>
        <end position="112"/>
    </location>
</feature>
<organism evidence="3 4">
    <name type="scientific">Phyllosticta capitalensis</name>
    <dbReference type="NCBI Taxonomy" id="121624"/>
    <lineage>
        <taxon>Eukaryota</taxon>
        <taxon>Fungi</taxon>
        <taxon>Dikarya</taxon>
        <taxon>Ascomycota</taxon>
        <taxon>Pezizomycotina</taxon>
        <taxon>Dothideomycetes</taxon>
        <taxon>Dothideomycetes incertae sedis</taxon>
        <taxon>Botryosphaeriales</taxon>
        <taxon>Phyllostictaceae</taxon>
        <taxon>Phyllosticta</taxon>
    </lineage>
</organism>
<gene>
    <name evidence="3" type="ORF">HDK90DRAFT_470690</name>
</gene>
<evidence type="ECO:0000256" key="1">
    <source>
        <dbReference type="SAM" id="Coils"/>
    </source>
</evidence>
<dbReference type="EMBL" id="JBBWRZ010000014">
    <property type="protein sequence ID" value="KAK8223093.1"/>
    <property type="molecule type" value="Genomic_DNA"/>
</dbReference>
<comment type="caution">
    <text evidence="3">The sequence shown here is derived from an EMBL/GenBank/DDBJ whole genome shotgun (WGS) entry which is preliminary data.</text>
</comment>
<evidence type="ECO:0000313" key="4">
    <source>
        <dbReference type="Proteomes" id="UP001492380"/>
    </source>
</evidence>
<dbReference type="Proteomes" id="UP001492380">
    <property type="component" value="Unassembled WGS sequence"/>
</dbReference>
<feature type="compositionally biased region" description="Basic and acidic residues" evidence="2">
    <location>
        <begin position="234"/>
        <end position="253"/>
    </location>
</feature>
<protein>
    <submittedName>
        <fullName evidence="3">Uncharacterized protein</fullName>
    </submittedName>
</protein>
<sequence>MASLIEHFRSFQQAMLRVLLGNNRANEDAQPQDNIPRMETAGSFQGVLTPPEERQNGNQQHEGSEAAAGMSLEKQSNGQKKRVLEPAADEPNKKQKHANLAKEPKSALSEPTDALVQLDKALRLVTWERNGARFKLLNTRNDLREVEHERDQAIQKWEKADKQLKAAQVACSNMVRERNRAIENLRVMEIERDTAVRESKDRLKSLEAHRKDHVTLAAENRKLQIAVRRQNKAIQERDTAAQKCDAAEEDARKQRASYSRLEDSLKHFQATFNKNDPRFDTDLIKKEEEV</sequence>
<feature type="region of interest" description="Disordered" evidence="2">
    <location>
        <begin position="232"/>
        <end position="258"/>
    </location>
</feature>
<keyword evidence="1" id="KW-0175">Coiled coil</keyword>
<feature type="coiled-coil region" evidence="1">
    <location>
        <begin position="136"/>
        <end position="163"/>
    </location>
</feature>